<accession>A0A2Z3YQ01</accession>
<reference evidence="2" key="1">
    <citation type="submission" date="2017-11" db="EMBL/GenBank/DDBJ databases">
        <title>Otitis media/interna in a cat caused by the recently described species Corynebacterium provencense.</title>
        <authorList>
            <person name="Kittl S."/>
            <person name="Brodard I."/>
            <person name="Rychener L."/>
            <person name="Jores J."/>
            <person name="Roosje P."/>
            <person name="Gobeli Brawand S."/>
        </authorList>
    </citation>
    <scope>NUCLEOTIDE SEQUENCE [LARGE SCALE GENOMIC DNA]</scope>
    <source>
        <strain evidence="2">17KM38</strain>
    </source>
</reference>
<proteinExistence type="predicted"/>
<organism evidence="1 2">
    <name type="scientific">Corynebacterium provencense</name>
    <dbReference type="NCBI Taxonomy" id="1737425"/>
    <lineage>
        <taxon>Bacteria</taxon>
        <taxon>Bacillati</taxon>
        <taxon>Actinomycetota</taxon>
        <taxon>Actinomycetes</taxon>
        <taxon>Mycobacteriales</taxon>
        <taxon>Corynebacteriaceae</taxon>
        <taxon>Corynebacterium</taxon>
    </lineage>
</organism>
<dbReference type="Proteomes" id="UP000247696">
    <property type="component" value="Chromosome"/>
</dbReference>
<name>A0A2Z3YQ01_9CORY</name>
<evidence type="ECO:0000313" key="1">
    <source>
        <dbReference type="EMBL" id="AWT26209.1"/>
    </source>
</evidence>
<dbReference type="STRING" id="1737425.GCA_900049755_01981"/>
<dbReference type="KEGG" id="cpre:Csp1_14180"/>
<dbReference type="OrthoDB" id="4420002at2"/>
<gene>
    <name evidence="1" type="ORF">Csp1_14180</name>
</gene>
<sequence length="127" mass="14139">MSRSSDPVSELVSEFLGTLDALSSGSYLREDEREFWEPPYPPEVTAEAAEILRRLTTEARQNPTEIPLAVISAYEALTALSDRHGGAVFEDDEEEDFRRLVSALAEENDRDPGEILADLDRITDPDA</sequence>
<keyword evidence="2" id="KW-1185">Reference proteome</keyword>
<evidence type="ECO:0000313" key="2">
    <source>
        <dbReference type="Proteomes" id="UP000247696"/>
    </source>
</evidence>
<dbReference type="EMBL" id="CP024988">
    <property type="protein sequence ID" value="AWT26209.1"/>
    <property type="molecule type" value="Genomic_DNA"/>
</dbReference>
<protein>
    <submittedName>
        <fullName evidence="1">Uncharacterized protein</fullName>
    </submittedName>
</protein>
<dbReference type="RefSeq" id="WP_066587690.1">
    <property type="nucleotide sequence ID" value="NZ_CABKVS010000002.1"/>
</dbReference>
<dbReference type="AlphaFoldDB" id="A0A2Z3YQ01"/>